<sequence length="646" mass="68147">MVAGAATAVALAMLTTGTASAANGTYYSSKQPYVAPGAGVIAGYSAAPEGYEPVYTEIIARHGSRGLSSYKYDALLEKMGRTAAEVGGFVSEEARDTFMANVRAITEANVDNGYGMLTGQGATQHRGIGARAYERNARLFDEAAADGGTVAYESSGEARATESGENFKAGFDAASGGELADAYVAPNDAAGDGAAAAFQKSPDTLYFHKTENPDGTEKTGEAAAIASRYERFVDDDAVIGNAEDYIEDLDAARKVSRDLLSQIFKADFLDAVDAGEYSWFNTIDGREHPDADEDGVDDVTGQDVRSCAVEGDPDEVIAQYGEDACGETGKSIESVVDAAMDLYNLYIIAADMTEENTGGHTFDFDRYFANVGQEDGETFAWILDMEDFYEKGPSYAGQNETYRIAQPLLDDFFDSIDERMAGGDTVATFRFAHAETIMPFAALIKAPGSEVQAPAVEDPQGLADVFTYADNPWRGESVTPMAANIQWDVYARDGVDPATGEAYTPIVRMLYNETEVAFNDECTPIAEGSRWYKESELKSCLGLPESRVETDESPTIAVDDGTPATPDDDRNDDGAADDAGDGAADAADGTDTAADGDDAADAADRNAAKPSGLAATGVATAVPALAALALSAAGVTVAMAARRRQR</sequence>
<dbReference type="PANTHER" id="PTHR20963:SF8">
    <property type="entry name" value="MULTIPLE INOSITOL POLYPHOSPHATE PHOSPHATASE 1"/>
    <property type="match status" value="1"/>
</dbReference>
<keyword evidence="8" id="KW-1185">Reference proteome</keyword>
<keyword evidence="3 5" id="KW-0472">Membrane</keyword>
<comment type="caution">
    <text evidence="7">The sequence shown here is derived from an EMBL/GenBank/DDBJ whole genome shotgun (WGS) entry which is preliminary data.</text>
</comment>
<evidence type="ECO:0000313" key="7">
    <source>
        <dbReference type="EMBL" id="MBW3083713.1"/>
    </source>
</evidence>
<evidence type="ECO:0000256" key="1">
    <source>
        <dbReference type="ARBA" id="ARBA00004370"/>
    </source>
</evidence>
<evidence type="ECO:0000256" key="3">
    <source>
        <dbReference type="ARBA" id="ARBA00023136"/>
    </source>
</evidence>
<evidence type="ECO:0000313" key="8">
    <source>
        <dbReference type="Proteomes" id="UP000812844"/>
    </source>
</evidence>
<evidence type="ECO:0000256" key="5">
    <source>
        <dbReference type="SAM" id="Phobius"/>
    </source>
</evidence>
<dbReference type="Proteomes" id="UP000812844">
    <property type="component" value="Unassembled WGS sequence"/>
</dbReference>
<keyword evidence="5" id="KW-1133">Transmembrane helix</keyword>
<accession>A0ABS6WB35</accession>
<feature type="transmembrane region" description="Helical" evidence="5">
    <location>
        <begin position="621"/>
        <end position="641"/>
    </location>
</feature>
<feature type="signal peptide" evidence="6">
    <location>
        <begin position="1"/>
        <end position="21"/>
    </location>
</feature>
<protein>
    <submittedName>
        <fullName evidence="7">Histidine acid phosphatase</fullName>
    </submittedName>
</protein>
<keyword evidence="2 6" id="KW-0732">Signal</keyword>
<dbReference type="PANTHER" id="PTHR20963">
    <property type="entry name" value="MULTIPLE INOSITOL POLYPHOSPHATE PHOSPHATASE-RELATED"/>
    <property type="match status" value="1"/>
</dbReference>
<dbReference type="EMBL" id="JAHBBD010000033">
    <property type="protein sequence ID" value="MBW3083713.1"/>
    <property type="molecule type" value="Genomic_DNA"/>
</dbReference>
<gene>
    <name evidence="7" type="ORF">KIH73_10190</name>
</gene>
<reference evidence="7 8" key="1">
    <citation type="submission" date="2021-05" db="EMBL/GenBank/DDBJ databases">
        <title>Phylogenetic classification of ten novel species belonging to the genus Bifidobacterium comprising B. colchicus sp. nov., B. abeli sp. nov., B. bicoloris sp. nov., B. guerezis sp. nov., B. rosaliae sp. nov., B. santillanensis sp. nov., B. argentati sp. nov., B. amazzoni sp. nov., B. pluviali sp. nov., and B. pinnaculum sp. nov.</title>
        <authorList>
            <person name="Lugli G.A."/>
            <person name="Ruiz Garcia L."/>
            <person name="Margolles A."/>
            <person name="Ventura M."/>
        </authorList>
    </citation>
    <scope>NUCLEOTIDE SEQUENCE [LARGE SCALE GENOMIC DNA]</scope>
    <source>
        <strain evidence="7 8">6T3</strain>
    </source>
</reference>
<evidence type="ECO:0000256" key="6">
    <source>
        <dbReference type="SAM" id="SignalP"/>
    </source>
</evidence>
<name>A0ABS6WB35_9BIFI</name>
<evidence type="ECO:0000256" key="2">
    <source>
        <dbReference type="ARBA" id="ARBA00022729"/>
    </source>
</evidence>
<organism evidence="7 8">
    <name type="scientific">Bifidobacterium phasiani</name>
    <dbReference type="NCBI Taxonomy" id="2834431"/>
    <lineage>
        <taxon>Bacteria</taxon>
        <taxon>Bacillati</taxon>
        <taxon>Actinomycetota</taxon>
        <taxon>Actinomycetes</taxon>
        <taxon>Bifidobacteriales</taxon>
        <taxon>Bifidobacteriaceae</taxon>
        <taxon>Bifidobacterium</taxon>
    </lineage>
</organism>
<feature type="compositionally biased region" description="Acidic residues" evidence="4">
    <location>
        <begin position="569"/>
        <end position="580"/>
    </location>
</feature>
<feature type="region of interest" description="Disordered" evidence="4">
    <location>
        <begin position="543"/>
        <end position="611"/>
    </location>
</feature>
<dbReference type="RefSeq" id="WP_219083177.1">
    <property type="nucleotide sequence ID" value="NZ_JAHBBD010000033.1"/>
</dbReference>
<feature type="chain" id="PRO_5046582834" evidence="6">
    <location>
        <begin position="22"/>
        <end position="646"/>
    </location>
</feature>
<comment type="subcellular location">
    <subcellularLocation>
        <location evidence="1">Membrane</location>
    </subcellularLocation>
</comment>
<feature type="compositionally biased region" description="Low complexity" evidence="4">
    <location>
        <begin position="581"/>
        <end position="593"/>
    </location>
</feature>
<keyword evidence="5" id="KW-0812">Transmembrane</keyword>
<proteinExistence type="predicted"/>
<evidence type="ECO:0000256" key="4">
    <source>
        <dbReference type="SAM" id="MobiDB-lite"/>
    </source>
</evidence>